<gene>
    <name evidence="6" type="primary">DESI2</name>
    <name evidence="6" type="ORF">GZH46_00504</name>
</gene>
<dbReference type="PROSITE" id="PS51858">
    <property type="entry name" value="PPPDE"/>
    <property type="match status" value="1"/>
</dbReference>
<evidence type="ECO:0000256" key="4">
    <source>
        <dbReference type="SAM" id="MobiDB-lite"/>
    </source>
</evidence>
<evidence type="ECO:0000313" key="6">
    <source>
        <dbReference type="EMBL" id="KAG9510938.1"/>
    </source>
</evidence>
<dbReference type="Pfam" id="PF05903">
    <property type="entry name" value="Peptidase_C97"/>
    <property type="match status" value="1"/>
</dbReference>
<reference evidence="6 7" key="1">
    <citation type="submission" date="2020-10" db="EMBL/GenBank/DDBJ databases">
        <authorList>
            <person name="Klimov P.B."/>
            <person name="Dyachkov S.M."/>
            <person name="Chetverikov P.E."/>
        </authorList>
    </citation>
    <scope>NUCLEOTIDE SEQUENCE [LARGE SCALE GENOMIC DNA]</scope>
    <source>
        <strain evidence="6">BMOC 18-1129-001#AD2665</strain>
        <tissue evidence="6">Entire mites</tissue>
    </source>
</reference>
<keyword evidence="2" id="KW-0645">Protease</keyword>
<dbReference type="PANTHER" id="PTHR12378:SF80">
    <property type="entry name" value="IP06716P-RELATED"/>
    <property type="match status" value="1"/>
</dbReference>
<comment type="similarity">
    <text evidence="1">Belongs to the DeSI family.</text>
</comment>
<feature type="compositionally biased region" description="Polar residues" evidence="4">
    <location>
        <begin position="44"/>
        <end position="67"/>
    </location>
</feature>
<accession>A0ABQ7SBZ8</accession>
<keyword evidence="7" id="KW-1185">Reference proteome</keyword>
<dbReference type="Gene3D" id="3.90.1720.30">
    <property type="entry name" value="PPPDE domains"/>
    <property type="match status" value="1"/>
</dbReference>
<evidence type="ECO:0000259" key="5">
    <source>
        <dbReference type="PROSITE" id="PS51858"/>
    </source>
</evidence>
<evidence type="ECO:0000256" key="1">
    <source>
        <dbReference type="ARBA" id="ARBA00008140"/>
    </source>
</evidence>
<dbReference type="PANTHER" id="PTHR12378">
    <property type="entry name" value="DESUMOYLATING ISOPEPTIDASE"/>
    <property type="match status" value="1"/>
</dbReference>
<organism evidence="6 7">
    <name type="scientific">Fragariocoptes setiger</name>
    <dbReference type="NCBI Taxonomy" id="1670756"/>
    <lineage>
        <taxon>Eukaryota</taxon>
        <taxon>Metazoa</taxon>
        <taxon>Ecdysozoa</taxon>
        <taxon>Arthropoda</taxon>
        <taxon>Chelicerata</taxon>
        <taxon>Arachnida</taxon>
        <taxon>Acari</taxon>
        <taxon>Acariformes</taxon>
        <taxon>Trombidiformes</taxon>
        <taxon>Prostigmata</taxon>
        <taxon>Eupodina</taxon>
        <taxon>Eriophyoidea</taxon>
        <taxon>Phytoptidae</taxon>
        <taxon>Fragariocoptes</taxon>
    </lineage>
</organism>
<keyword evidence="3" id="KW-0378">Hydrolase</keyword>
<evidence type="ECO:0000256" key="3">
    <source>
        <dbReference type="ARBA" id="ARBA00022801"/>
    </source>
</evidence>
<dbReference type="InterPro" id="IPR008580">
    <property type="entry name" value="PPPDE_dom"/>
</dbReference>
<sequence length="273" mass="30309">LVVSSTCGDPIIMIITEQLNPAEYPNPDRDYHPASGSYVAAITDNDNTSGITSTTTARSDQGASQRSNEGRTPVRLNVYDMVSMQGLNQYSSPLGFGVFHSGVEIYGSEYAYGGHNFSHTGVFEIAPRDVEVLGEDSFKYRETLLIGHTDFDADDVKQIVDSLGEKFRGDKYHLLHQNCNHFTDALTKVLCGQGIPSWVNRLAYVSSCMPFLERWLSKYMPLAPCDELAYQNEPREDNEITPSSPRSQTARNIAYFWRNARAANDGQGSSGNR</sequence>
<feature type="domain" description="PPPDE" evidence="5">
    <location>
        <begin position="72"/>
        <end position="213"/>
    </location>
</feature>
<evidence type="ECO:0000256" key="2">
    <source>
        <dbReference type="ARBA" id="ARBA00022670"/>
    </source>
</evidence>
<protein>
    <submittedName>
        <fullName evidence="6">Deubiquitinase DESI2</fullName>
    </submittedName>
</protein>
<dbReference type="Proteomes" id="UP000825002">
    <property type="component" value="Unassembled WGS sequence"/>
</dbReference>
<proteinExistence type="inferred from homology"/>
<comment type="caution">
    <text evidence="6">The sequence shown here is derived from an EMBL/GenBank/DDBJ whole genome shotgun (WGS) entry which is preliminary data.</text>
</comment>
<dbReference type="EMBL" id="JAIFTH010000051">
    <property type="protein sequence ID" value="KAG9510938.1"/>
    <property type="molecule type" value="Genomic_DNA"/>
</dbReference>
<feature type="non-terminal residue" evidence="6">
    <location>
        <position position="1"/>
    </location>
</feature>
<name>A0ABQ7SBZ8_9ACAR</name>
<dbReference type="InterPro" id="IPR042266">
    <property type="entry name" value="PPPDE_sf"/>
</dbReference>
<evidence type="ECO:0000313" key="7">
    <source>
        <dbReference type="Proteomes" id="UP000825002"/>
    </source>
</evidence>
<feature type="region of interest" description="Disordered" evidence="4">
    <location>
        <begin position="42"/>
        <end position="72"/>
    </location>
</feature>
<dbReference type="SMART" id="SM01179">
    <property type="entry name" value="DUF862"/>
    <property type="match status" value="1"/>
</dbReference>